<evidence type="ECO:0000313" key="1">
    <source>
        <dbReference type="EMBL" id="ETR70095.1"/>
    </source>
</evidence>
<evidence type="ECO:0008006" key="3">
    <source>
        <dbReference type="Google" id="ProtNLM"/>
    </source>
</evidence>
<dbReference type="AlphaFoldDB" id="A0A1V1P5T0"/>
<protein>
    <recommendedName>
        <fullName evidence="3">Three-Cys-motif partner protein</fullName>
    </recommendedName>
</protein>
<organism evidence="1 2">
    <name type="scientific">Candidatus Magnetoglobus multicellularis str. Araruama</name>
    <dbReference type="NCBI Taxonomy" id="890399"/>
    <lineage>
        <taxon>Bacteria</taxon>
        <taxon>Pseudomonadati</taxon>
        <taxon>Thermodesulfobacteriota</taxon>
        <taxon>Desulfobacteria</taxon>
        <taxon>Desulfobacterales</taxon>
        <taxon>Desulfobacteraceae</taxon>
        <taxon>Candidatus Magnetoglobus</taxon>
    </lineage>
</organism>
<evidence type="ECO:0000313" key="2">
    <source>
        <dbReference type="Proteomes" id="UP000189670"/>
    </source>
</evidence>
<dbReference type="EMBL" id="ATBP01000491">
    <property type="protein sequence ID" value="ETR70095.1"/>
    <property type="molecule type" value="Genomic_DNA"/>
</dbReference>
<dbReference type="NCBIfam" id="TIGR04474">
    <property type="entry name" value="tcm_partner"/>
    <property type="match status" value="1"/>
</dbReference>
<gene>
    <name evidence="1" type="ORF">OMM_03489</name>
</gene>
<reference evidence="2" key="1">
    <citation type="submission" date="2012-11" db="EMBL/GenBank/DDBJ databases">
        <authorList>
            <person name="Lucero-Rivera Y.E."/>
            <person name="Tovar-Ramirez D."/>
        </authorList>
    </citation>
    <scope>NUCLEOTIDE SEQUENCE [LARGE SCALE GENOMIC DNA]</scope>
    <source>
        <strain evidence="2">Araruama</strain>
    </source>
</reference>
<name>A0A1V1P5T0_9BACT</name>
<accession>A0A1V1P5T0</accession>
<comment type="caution">
    <text evidence="1">The sequence shown here is derived from an EMBL/GenBank/DDBJ whole genome shotgun (WGS) entry which is preliminary data.</text>
</comment>
<dbReference type="InterPro" id="IPR031009">
    <property type="entry name" value="Tcm_partner"/>
</dbReference>
<dbReference type="Proteomes" id="UP000189670">
    <property type="component" value="Unassembled WGS sequence"/>
</dbReference>
<proteinExistence type="predicted"/>
<sequence>MAKKTFHKEEFDEGTISKLELFKEYFKESFPVFVHSRYFNEILIIDFFAGQGLDVHGVYGTALNILNEISAHCSSIIKNGKKIYLILNDKNEADNLKENAQSFLESCQAKCHNECILKENINFLIRKRDFHEYFNELYPKLRTKNSVAKLFFLDPFNFVIDKKLFHKLIELPSTDFLCFMPSSFLRRFPDEPSFKKYIDSNEIDFKSQKPAHCHRAIADYFQTLIQNEKEYYIGCFSIKKGTNYYGVLFGSNHTLGAEKFQRVCWKKDDVTGEADYNIDSEIVYNKNQNVLFDIPAHKLESFEKKLKNEVTNKIITNDIESYKFALKNRCLVKHASDILKKLMKQGKIQKIQNKK</sequence>